<keyword evidence="1" id="KW-1133">Transmembrane helix</keyword>
<keyword evidence="1" id="KW-0812">Transmembrane</keyword>
<evidence type="ECO:0000313" key="2">
    <source>
        <dbReference type="EMBL" id="NYS95550.1"/>
    </source>
</evidence>
<dbReference type="EMBL" id="JACBYE010000088">
    <property type="protein sequence ID" value="NYS95550.1"/>
    <property type="molecule type" value="Genomic_DNA"/>
</dbReference>
<feature type="transmembrane region" description="Helical" evidence="1">
    <location>
        <begin position="144"/>
        <end position="162"/>
    </location>
</feature>
<organism evidence="2 3">
    <name type="scientific">Sanguibacter inulinus</name>
    <dbReference type="NCBI Taxonomy" id="60922"/>
    <lineage>
        <taxon>Bacteria</taxon>
        <taxon>Bacillati</taxon>
        <taxon>Actinomycetota</taxon>
        <taxon>Actinomycetes</taxon>
        <taxon>Micrococcales</taxon>
        <taxon>Sanguibacteraceae</taxon>
        <taxon>Sanguibacter</taxon>
    </lineage>
</organism>
<sequence>MPAAHPPALSTGGVPAVGGLPSGRSSRVVRGAAAAVLSTAVALGSHLLAGAEVPGVLGVLVPLVFAVSVCTVLAGVRLSALRLSVSVAVSQVLFHTLFVLGTVPAGASAVVRAGHDSHAAHEGTVLVSVVGGSGGPGHAAHTTVGMWLAHAGAAALTVFTLHRGERLLAQLRRLATAVLGWALPRRSAAGVPILKRQHGPVGTVPVVVRSLEVLAESLARRGPPVPRST</sequence>
<proteinExistence type="predicted"/>
<dbReference type="RefSeq" id="WP_179914677.1">
    <property type="nucleotide sequence ID" value="NZ_JACBYE010000088.1"/>
</dbReference>
<reference evidence="2 3" key="1">
    <citation type="submission" date="2020-07" db="EMBL/GenBank/DDBJ databases">
        <title>MOT database genomes.</title>
        <authorList>
            <person name="Joseph S."/>
            <person name="Aduse-Opoku J."/>
            <person name="Hashim A."/>
            <person name="Wade W."/>
            <person name="Curtis M."/>
        </authorList>
    </citation>
    <scope>NUCLEOTIDE SEQUENCE [LARGE SCALE GENOMIC DNA]</scope>
    <source>
        <strain evidence="2 3">DSM 100099</strain>
    </source>
</reference>
<accession>A0A853EYU4</accession>
<keyword evidence="1" id="KW-0472">Membrane</keyword>
<name>A0A853EYU4_9MICO</name>
<comment type="caution">
    <text evidence="2">The sequence shown here is derived from an EMBL/GenBank/DDBJ whole genome shotgun (WGS) entry which is preliminary data.</text>
</comment>
<evidence type="ECO:0000256" key="1">
    <source>
        <dbReference type="SAM" id="Phobius"/>
    </source>
</evidence>
<dbReference type="AlphaFoldDB" id="A0A853EYU4"/>
<protein>
    <submittedName>
        <fullName evidence="2">Uncharacterized protein</fullName>
    </submittedName>
</protein>
<gene>
    <name evidence="2" type="ORF">HZZ10_18765</name>
</gene>
<dbReference type="Proteomes" id="UP000561011">
    <property type="component" value="Unassembled WGS sequence"/>
</dbReference>
<evidence type="ECO:0000313" key="3">
    <source>
        <dbReference type="Proteomes" id="UP000561011"/>
    </source>
</evidence>
<feature type="transmembrane region" description="Helical" evidence="1">
    <location>
        <begin position="83"/>
        <end position="103"/>
    </location>
</feature>
<keyword evidence="3" id="KW-1185">Reference proteome</keyword>
<feature type="transmembrane region" description="Helical" evidence="1">
    <location>
        <begin position="55"/>
        <end position="76"/>
    </location>
</feature>